<feature type="chain" id="PRO_5035887239" description="Ig-like domain-containing protein" evidence="8">
    <location>
        <begin position="19"/>
        <end position="597"/>
    </location>
</feature>
<dbReference type="GO" id="GO:0016020">
    <property type="term" value="C:membrane"/>
    <property type="evidence" value="ECO:0007669"/>
    <property type="project" value="UniProtKB-SubCell"/>
</dbReference>
<keyword evidence="3 8" id="KW-0732">Signal</keyword>
<evidence type="ECO:0000256" key="4">
    <source>
        <dbReference type="ARBA" id="ARBA00022989"/>
    </source>
</evidence>
<keyword evidence="2 7" id="KW-0812">Transmembrane</keyword>
<keyword evidence="4 7" id="KW-1133">Transmembrane helix</keyword>
<dbReference type="PANTHER" id="PTHR32178:SF6">
    <property type="entry name" value="IG-LIKE DOMAIN-CONTAINING PROTEIN"/>
    <property type="match status" value="1"/>
</dbReference>
<name>A0A8S9YUI1_9TREM</name>
<evidence type="ECO:0008006" key="11">
    <source>
        <dbReference type="Google" id="ProtNLM"/>
    </source>
</evidence>
<reference evidence="9" key="1">
    <citation type="submission" date="2019-07" db="EMBL/GenBank/DDBJ databases">
        <title>Annotation for the trematode Paragonimus miyazaki's.</title>
        <authorList>
            <person name="Choi Y.-J."/>
        </authorList>
    </citation>
    <scope>NUCLEOTIDE SEQUENCE</scope>
    <source>
        <strain evidence="9">Japan</strain>
    </source>
</reference>
<feature type="signal peptide" evidence="8">
    <location>
        <begin position="1"/>
        <end position="18"/>
    </location>
</feature>
<evidence type="ECO:0000313" key="10">
    <source>
        <dbReference type="Proteomes" id="UP000822476"/>
    </source>
</evidence>
<dbReference type="Proteomes" id="UP000822476">
    <property type="component" value="Unassembled WGS sequence"/>
</dbReference>
<accession>A0A8S9YUI1</accession>
<proteinExistence type="predicted"/>
<evidence type="ECO:0000256" key="1">
    <source>
        <dbReference type="ARBA" id="ARBA00004479"/>
    </source>
</evidence>
<dbReference type="AlphaFoldDB" id="A0A8S9YUI1"/>
<keyword evidence="6" id="KW-0325">Glycoprotein</keyword>
<evidence type="ECO:0000256" key="5">
    <source>
        <dbReference type="ARBA" id="ARBA00023136"/>
    </source>
</evidence>
<evidence type="ECO:0000256" key="8">
    <source>
        <dbReference type="SAM" id="SignalP"/>
    </source>
</evidence>
<evidence type="ECO:0000256" key="3">
    <source>
        <dbReference type="ARBA" id="ARBA00022729"/>
    </source>
</evidence>
<organism evidence="9 10">
    <name type="scientific">Paragonimus skrjabini miyazakii</name>
    <dbReference type="NCBI Taxonomy" id="59628"/>
    <lineage>
        <taxon>Eukaryota</taxon>
        <taxon>Metazoa</taxon>
        <taxon>Spiralia</taxon>
        <taxon>Lophotrochozoa</taxon>
        <taxon>Platyhelminthes</taxon>
        <taxon>Trematoda</taxon>
        <taxon>Digenea</taxon>
        <taxon>Plagiorchiida</taxon>
        <taxon>Troglotremata</taxon>
        <taxon>Troglotrematidae</taxon>
        <taxon>Paragonimus</taxon>
    </lineage>
</organism>
<evidence type="ECO:0000256" key="7">
    <source>
        <dbReference type="SAM" id="Phobius"/>
    </source>
</evidence>
<dbReference type="PANTHER" id="PTHR32178">
    <property type="entry name" value="FAM187"/>
    <property type="match status" value="1"/>
</dbReference>
<protein>
    <recommendedName>
        <fullName evidence="11">Ig-like domain-containing protein</fullName>
    </recommendedName>
</protein>
<evidence type="ECO:0000256" key="2">
    <source>
        <dbReference type="ARBA" id="ARBA00022692"/>
    </source>
</evidence>
<comment type="subcellular location">
    <subcellularLocation>
        <location evidence="1">Membrane</location>
        <topology evidence="1">Single-pass type I membrane protein</topology>
    </subcellularLocation>
</comment>
<keyword evidence="5 7" id="KW-0472">Membrane</keyword>
<dbReference type="InterPro" id="IPR039311">
    <property type="entry name" value="FAM187A/B"/>
</dbReference>
<dbReference type="OrthoDB" id="6251630at2759"/>
<evidence type="ECO:0000256" key="6">
    <source>
        <dbReference type="ARBA" id="ARBA00023180"/>
    </source>
</evidence>
<dbReference type="EMBL" id="JTDE01002909">
    <property type="protein sequence ID" value="KAF7256703.1"/>
    <property type="molecule type" value="Genomic_DNA"/>
</dbReference>
<sequence>MSIFLSSLVALCVRAVLSGIHVSPINDVDCDKIRDPTHWKTETDSHLLAEGETILLSCGICRKCEKLERRCSAKAGLEEWTIQRSRYLGYGGAVDGTIEDKPFDLPRIRMRLHERLWTRFGETPDPMYSLLRSDYSQPKDEQTESWNESANRPPPLSSNVNLYMAVAKVNQQAKVLRPPRVTSRFSRVMLNTDSVLIRQTRVEDTGVYYCFWRGKRLKEWAITVVKEHDEPFRHVTLPTGYDETTVAFFENVHNGKPLNTSIPEAVSGQIESLGAENLVDYNLRLYTDWLPWTQCVPCMLTEQIGSSTEFSVDGFHMHVGICRVRVLDPFHPVRPHSLAILVDETLRAYSNRGLPCRSHLIKDAMQLYGPSALKYRPSEIQHRKCAVACTDDERGKRIQTYKFPTRVQLRLNEGERAKIACPIRGPIRGPISWYYSFADPDILVNVTQTAVASETIEEYGSPSAYLMTQVQPVIVSTLYSTTRGRFRLDPGHNLIVAEILAHPPEEEKRLHHLICIHGDPRATRETGFSDWTGIIEIQVTPRLFAAIVLSKLSQVVLLLIPFILACGTFLIIVLTIQTERKPNMRAAAEGFTNKPPP</sequence>
<gene>
    <name evidence="9" type="ORF">EG68_04946</name>
</gene>
<feature type="transmembrane region" description="Helical" evidence="7">
    <location>
        <begin position="555"/>
        <end position="576"/>
    </location>
</feature>
<keyword evidence="10" id="KW-1185">Reference proteome</keyword>
<evidence type="ECO:0000313" key="9">
    <source>
        <dbReference type="EMBL" id="KAF7256703.1"/>
    </source>
</evidence>
<comment type="caution">
    <text evidence="9">The sequence shown here is derived from an EMBL/GenBank/DDBJ whole genome shotgun (WGS) entry which is preliminary data.</text>
</comment>